<evidence type="ECO:0000313" key="2">
    <source>
        <dbReference type="EMBL" id="KAI9552415.1"/>
    </source>
</evidence>
<organism evidence="2 3">
    <name type="scientific">Daphnia sinensis</name>
    <dbReference type="NCBI Taxonomy" id="1820382"/>
    <lineage>
        <taxon>Eukaryota</taxon>
        <taxon>Metazoa</taxon>
        <taxon>Ecdysozoa</taxon>
        <taxon>Arthropoda</taxon>
        <taxon>Crustacea</taxon>
        <taxon>Branchiopoda</taxon>
        <taxon>Diplostraca</taxon>
        <taxon>Cladocera</taxon>
        <taxon>Anomopoda</taxon>
        <taxon>Daphniidae</taxon>
        <taxon>Daphnia</taxon>
        <taxon>Daphnia similis group</taxon>
    </lineage>
</organism>
<evidence type="ECO:0000256" key="1">
    <source>
        <dbReference type="SAM" id="SignalP"/>
    </source>
</evidence>
<name>A0AAD5KXR7_9CRUS</name>
<sequence length="201" mass="22307">MILLILFPLLVGSGMTAPLYPALTTIGIPLLRNSSGSAEYQIEDRNISRDLEIAFNEALFVLFAIATPFIDSVVALCVIDPTLCPININGNSIAAGGPVIHAHLRNLAGRHRNLLVPFALDSEQQTNYFKFSNLYSPVMFDNGAYLNYPTPSFAISVPYLRRDQFLLAKRHNWMANLAHHPFANYYNVPDAVSDDLKNLLS</sequence>
<accession>A0AAD5KXR7</accession>
<keyword evidence="3" id="KW-1185">Reference proteome</keyword>
<dbReference type="AlphaFoldDB" id="A0AAD5KXR7"/>
<dbReference type="EMBL" id="WJBH02000010">
    <property type="protein sequence ID" value="KAI9552415.1"/>
    <property type="molecule type" value="Genomic_DNA"/>
</dbReference>
<comment type="caution">
    <text evidence="2">The sequence shown here is derived from an EMBL/GenBank/DDBJ whole genome shotgun (WGS) entry which is preliminary data.</text>
</comment>
<dbReference type="Proteomes" id="UP000820818">
    <property type="component" value="Linkage Group LG10"/>
</dbReference>
<gene>
    <name evidence="2" type="ORF">GHT06_022781</name>
</gene>
<reference evidence="2 3" key="1">
    <citation type="submission" date="2022-05" db="EMBL/GenBank/DDBJ databases">
        <title>A multi-omics perspective on studying reproductive biology in Daphnia sinensis.</title>
        <authorList>
            <person name="Jia J."/>
        </authorList>
    </citation>
    <scope>NUCLEOTIDE SEQUENCE [LARGE SCALE GENOMIC DNA]</scope>
    <source>
        <strain evidence="2 3">WSL</strain>
    </source>
</reference>
<keyword evidence="1" id="KW-0732">Signal</keyword>
<feature type="chain" id="PRO_5042112045" evidence="1">
    <location>
        <begin position="17"/>
        <end position="201"/>
    </location>
</feature>
<protein>
    <submittedName>
        <fullName evidence="2">Uncharacterized protein</fullName>
    </submittedName>
</protein>
<feature type="signal peptide" evidence="1">
    <location>
        <begin position="1"/>
        <end position="16"/>
    </location>
</feature>
<evidence type="ECO:0000313" key="3">
    <source>
        <dbReference type="Proteomes" id="UP000820818"/>
    </source>
</evidence>
<proteinExistence type="predicted"/>